<dbReference type="EMBL" id="PNHC01000001">
    <property type="protein sequence ID" value="PMC70995.1"/>
    <property type="molecule type" value="Genomic_DNA"/>
</dbReference>
<evidence type="ECO:0000256" key="1">
    <source>
        <dbReference type="ARBA" id="ARBA00022741"/>
    </source>
</evidence>
<evidence type="ECO:0000313" key="7">
    <source>
        <dbReference type="EMBL" id="PMC70995.1"/>
    </source>
</evidence>
<dbReference type="GO" id="GO:0005524">
    <property type="term" value="F:ATP binding"/>
    <property type="evidence" value="ECO:0007669"/>
    <property type="project" value="UniProtKB-UniRule"/>
</dbReference>
<feature type="binding site" evidence="5">
    <location>
        <begin position="30"/>
        <end position="37"/>
    </location>
    <ligand>
        <name>ATP</name>
        <dbReference type="ChEBI" id="CHEBI:30616"/>
    </ligand>
</feature>
<dbReference type="InterPro" id="IPR014016">
    <property type="entry name" value="UvrD-like_ATP-bd"/>
</dbReference>
<dbReference type="Proteomes" id="UP000235733">
    <property type="component" value="Unassembled WGS sequence"/>
</dbReference>
<evidence type="ECO:0000256" key="2">
    <source>
        <dbReference type="ARBA" id="ARBA00022801"/>
    </source>
</evidence>
<evidence type="ECO:0000313" key="8">
    <source>
        <dbReference type="Proteomes" id="UP000235733"/>
    </source>
</evidence>
<evidence type="ECO:0000256" key="5">
    <source>
        <dbReference type="PROSITE-ProRule" id="PRU00560"/>
    </source>
</evidence>
<dbReference type="CDD" id="cd17932">
    <property type="entry name" value="DEXQc_UvrD"/>
    <property type="match status" value="1"/>
</dbReference>
<dbReference type="InterPro" id="IPR027785">
    <property type="entry name" value="UvrD-like_helicase_C"/>
</dbReference>
<evidence type="ECO:0000256" key="4">
    <source>
        <dbReference type="ARBA" id="ARBA00022840"/>
    </source>
</evidence>
<dbReference type="GO" id="GO:0000725">
    <property type="term" value="P:recombinational repair"/>
    <property type="evidence" value="ECO:0007669"/>
    <property type="project" value="TreeGrafter"/>
</dbReference>
<organism evidence="7 8">
    <name type="scientific">Fusobacterium nucleatum</name>
    <dbReference type="NCBI Taxonomy" id="851"/>
    <lineage>
        <taxon>Bacteria</taxon>
        <taxon>Fusobacteriati</taxon>
        <taxon>Fusobacteriota</taxon>
        <taxon>Fusobacteriia</taxon>
        <taxon>Fusobacteriales</taxon>
        <taxon>Fusobacteriaceae</taxon>
        <taxon>Fusobacterium</taxon>
    </lineage>
</organism>
<gene>
    <name evidence="7" type="ORF">CJ209_01410</name>
</gene>
<reference evidence="7 8" key="1">
    <citation type="submission" date="2017-09" db="EMBL/GenBank/DDBJ databases">
        <title>Bacterial strain isolated from the female urinary microbiota.</title>
        <authorList>
            <person name="Thomas-White K."/>
            <person name="Kumar N."/>
            <person name="Forster S."/>
            <person name="Putonti C."/>
            <person name="Lawley T."/>
            <person name="Wolfe A.J."/>
        </authorList>
    </citation>
    <scope>NUCLEOTIDE SEQUENCE [LARGE SCALE GENOMIC DNA]</scope>
    <source>
        <strain evidence="7 8">UMB0249</strain>
    </source>
</reference>
<dbReference type="Pfam" id="PF00580">
    <property type="entry name" value="UvrD-helicase"/>
    <property type="match status" value="2"/>
</dbReference>
<keyword evidence="4 5" id="KW-0067">ATP-binding</keyword>
<evidence type="ECO:0000259" key="6">
    <source>
        <dbReference type="PROSITE" id="PS51198"/>
    </source>
</evidence>
<dbReference type="PANTHER" id="PTHR11070">
    <property type="entry name" value="UVRD / RECB / PCRA DNA HELICASE FAMILY MEMBER"/>
    <property type="match status" value="1"/>
</dbReference>
<feature type="domain" description="UvrD-like helicase ATP-binding" evidence="6">
    <location>
        <begin position="9"/>
        <end position="241"/>
    </location>
</feature>
<name>A0A2N6TNU5_FUSNU</name>
<keyword evidence="3 5" id="KW-0347">Helicase</keyword>
<sequence>MMKESKKMNFSKEQNEILNLPFDQNIIVNACAGSGKTTILIERVKRHFYNIKKEYKKIVILVFNNAIKEEISLQIKEKNLFQVEVSTFHNFFIHHILPFSNKIKLNMFKNFDLKYRYECKIENFEEWKATFEENKIVTSSKDPKKDFLLEYILKILENNKSCQEYIKSKFECMYIDEAQDNNEIQYKFIEIFLTLGINIFMVGDPSQSLYSFRGANSKVFLDYENREDFISKKLNQNFRSHPFINKFANNYSFNFLREQDTINFIEDVSEAEKEVTELTVLRSKGEDCKKYEQKGYSYIKTPSMPSEIDNVQLVTLLLEEYFTTKNAIKFLKKITNMEDSFFKYKNKLTNFFKNPTNENLKILNTNVFSKINWLLSETEIDYIVEEIKNENFKDYYNLYEKEKIVMTIHISKGLQFDNILIHKKDFYNRRGELEKEKFYVACTRAKKKLFIIGDD</sequence>
<keyword evidence="2 5" id="KW-0378">Hydrolase</keyword>
<accession>A0A2N6TNU5</accession>
<dbReference type="GO" id="GO:0016787">
    <property type="term" value="F:hydrolase activity"/>
    <property type="evidence" value="ECO:0007669"/>
    <property type="project" value="UniProtKB-UniRule"/>
</dbReference>
<dbReference type="Pfam" id="PF13538">
    <property type="entry name" value="UvrD_C_2"/>
    <property type="match status" value="1"/>
</dbReference>
<dbReference type="Gene3D" id="3.40.50.300">
    <property type="entry name" value="P-loop containing nucleotide triphosphate hydrolases"/>
    <property type="match status" value="2"/>
</dbReference>
<dbReference type="SUPFAM" id="SSF52540">
    <property type="entry name" value="P-loop containing nucleoside triphosphate hydrolases"/>
    <property type="match status" value="1"/>
</dbReference>
<comment type="caution">
    <text evidence="7">The sequence shown here is derived from an EMBL/GenBank/DDBJ whole genome shotgun (WGS) entry which is preliminary data.</text>
</comment>
<proteinExistence type="predicted"/>
<dbReference type="InterPro" id="IPR000212">
    <property type="entry name" value="DNA_helicase_UvrD/REP"/>
</dbReference>
<dbReference type="PROSITE" id="PS51198">
    <property type="entry name" value="UVRD_HELICASE_ATP_BIND"/>
    <property type="match status" value="1"/>
</dbReference>
<keyword evidence="1 5" id="KW-0547">Nucleotide-binding</keyword>
<dbReference type="GO" id="GO:0003677">
    <property type="term" value="F:DNA binding"/>
    <property type="evidence" value="ECO:0007669"/>
    <property type="project" value="InterPro"/>
</dbReference>
<dbReference type="InterPro" id="IPR027417">
    <property type="entry name" value="P-loop_NTPase"/>
</dbReference>
<evidence type="ECO:0000256" key="3">
    <source>
        <dbReference type="ARBA" id="ARBA00022806"/>
    </source>
</evidence>
<protein>
    <recommendedName>
        <fullName evidence="6">UvrD-like helicase ATP-binding domain-containing protein</fullName>
    </recommendedName>
</protein>
<dbReference type="AlphaFoldDB" id="A0A2N6TNU5"/>
<dbReference type="GO" id="GO:0043138">
    <property type="term" value="F:3'-5' DNA helicase activity"/>
    <property type="evidence" value="ECO:0007669"/>
    <property type="project" value="TreeGrafter"/>
</dbReference>
<dbReference type="PANTHER" id="PTHR11070:SF2">
    <property type="entry name" value="ATP-DEPENDENT DNA HELICASE SRS2"/>
    <property type="match status" value="1"/>
</dbReference>